<dbReference type="CDD" id="cd21036">
    <property type="entry name" value="WH_MUS81"/>
    <property type="match status" value="1"/>
</dbReference>
<dbReference type="GO" id="GO:0031573">
    <property type="term" value="P:mitotic intra-S DNA damage checkpoint signaling"/>
    <property type="evidence" value="ECO:0007669"/>
    <property type="project" value="TreeGrafter"/>
</dbReference>
<dbReference type="Pfam" id="PF21136">
    <property type="entry name" value="WHD_MUS81"/>
    <property type="match status" value="1"/>
</dbReference>
<evidence type="ECO:0000256" key="9">
    <source>
        <dbReference type="ARBA" id="ARBA00022842"/>
    </source>
</evidence>
<dbReference type="CDD" id="cd20074">
    <property type="entry name" value="XPF_nuclease_Mus81"/>
    <property type="match status" value="1"/>
</dbReference>
<dbReference type="InterPro" id="IPR042530">
    <property type="entry name" value="EME1/EME2_C"/>
</dbReference>
<comment type="similarity">
    <text evidence="3 13">Belongs to the XPF family.</text>
</comment>
<evidence type="ECO:0000313" key="15">
    <source>
        <dbReference type="EMBL" id="ROT73309.1"/>
    </source>
</evidence>
<dbReference type="Gene3D" id="1.10.150.670">
    <property type="entry name" value="Crossover junction endonuclease EME1, DNA-binding domain"/>
    <property type="match status" value="1"/>
</dbReference>
<dbReference type="GO" id="GO:0000727">
    <property type="term" value="P:double-strand break repair via break-induced replication"/>
    <property type="evidence" value="ECO:0007669"/>
    <property type="project" value="UniProtKB-UniRule"/>
</dbReference>
<evidence type="ECO:0000259" key="14">
    <source>
        <dbReference type="SMART" id="SM00891"/>
    </source>
</evidence>
<keyword evidence="11 13" id="KW-0234">DNA repair</keyword>
<dbReference type="FunFam" id="3.40.50.10130:FF:000003">
    <property type="entry name" value="Crossover junction endonuclease MUS81"/>
    <property type="match status" value="1"/>
</dbReference>
<keyword evidence="5 13" id="KW-0479">Metal-binding</keyword>
<dbReference type="Gene3D" id="3.40.50.10130">
    <property type="match status" value="1"/>
</dbReference>
<keyword evidence="16" id="KW-1185">Reference proteome</keyword>
<organism evidence="15 16">
    <name type="scientific">Penaeus vannamei</name>
    <name type="common">Whiteleg shrimp</name>
    <name type="synonym">Litopenaeus vannamei</name>
    <dbReference type="NCBI Taxonomy" id="6689"/>
    <lineage>
        <taxon>Eukaryota</taxon>
        <taxon>Metazoa</taxon>
        <taxon>Ecdysozoa</taxon>
        <taxon>Arthropoda</taxon>
        <taxon>Crustacea</taxon>
        <taxon>Multicrustacea</taxon>
        <taxon>Malacostraca</taxon>
        <taxon>Eumalacostraca</taxon>
        <taxon>Eucarida</taxon>
        <taxon>Decapoda</taxon>
        <taxon>Dendrobranchiata</taxon>
        <taxon>Penaeoidea</taxon>
        <taxon>Penaeidae</taxon>
        <taxon>Penaeus</taxon>
    </lineage>
</organism>
<evidence type="ECO:0000256" key="7">
    <source>
        <dbReference type="ARBA" id="ARBA00022763"/>
    </source>
</evidence>
<dbReference type="Pfam" id="PF21292">
    <property type="entry name" value="EME1-MUS81_C"/>
    <property type="match status" value="1"/>
</dbReference>
<evidence type="ECO:0000256" key="6">
    <source>
        <dbReference type="ARBA" id="ARBA00022759"/>
    </source>
</evidence>
<comment type="cofactor">
    <cofactor evidence="1 13">
        <name>Mg(2+)</name>
        <dbReference type="ChEBI" id="CHEBI:18420"/>
    </cofactor>
</comment>
<comment type="subunit">
    <text evidence="13">Interacts with EME1.</text>
</comment>
<accession>A0A3R7MDA6</accession>
<keyword evidence="7 13" id="KW-0227">DNA damage</keyword>
<feature type="domain" description="ERCC4" evidence="14">
    <location>
        <begin position="345"/>
        <end position="452"/>
    </location>
</feature>
<dbReference type="EC" id="3.1.22.-" evidence="13"/>
<dbReference type="GO" id="GO:0003677">
    <property type="term" value="F:DNA binding"/>
    <property type="evidence" value="ECO:0007669"/>
    <property type="project" value="UniProtKB-UniRule"/>
</dbReference>
<dbReference type="InterPro" id="IPR036388">
    <property type="entry name" value="WH-like_DNA-bd_sf"/>
</dbReference>
<name>A0A3R7MDA6_PENVA</name>
<dbReference type="InterPro" id="IPR047417">
    <property type="entry name" value="WHD_MUS81"/>
</dbReference>
<dbReference type="GO" id="GO:0008821">
    <property type="term" value="F:crossover junction DNA endonuclease activity"/>
    <property type="evidence" value="ECO:0007669"/>
    <property type="project" value="UniProtKB-UniRule"/>
</dbReference>
<keyword evidence="8 13" id="KW-0378">Hydrolase</keyword>
<reference evidence="15 16" key="1">
    <citation type="submission" date="2018-04" db="EMBL/GenBank/DDBJ databases">
        <authorList>
            <person name="Zhang X."/>
            <person name="Yuan J."/>
            <person name="Li F."/>
            <person name="Xiang J."/>
        </authorList>
    </citation>
    <scope>NUCLEOTIDE SEQUENCE [LARGE SCALE GENOMIC DNA]</scope>
    <source>
        <tissue evidence="15">Muscle</tissue>
    </source>
</reference>
<comment type="subcellular location">
    <subcellularLocation>
        <location evidence="2 13">Nucleus</location>
    </subcellularLocation>
</comment>
<proteinExistence type="inferred from homology"/>
<dbReference type="Proteomes" id="UP000283509">
    <property type="component" value="Unassembled WGS sequence"/>
</dbReference>
<dbReference type="GO" id="GO:0048476">
    <property type="term" value="C:Holliday junction resolvase complex"/>
    <property type="evidence" value="ECO:0007669"/>
    <property type="project" value="UniProtKB-UniRule"/>
</dbReference>
<dbReference type="InterPro" id="IPR006166">
    <property type="entry name" value="ERCC4_domain"/>
</dbReference>
<dbReference type="PANTHER" id="PTHR13451">
    <property type="entry name" value="CLASS II CROSSOVER JUNCTION ENDONUCLEASE MUS81"/>
    <property type="match status" value="1"/>
</dbReference>
<evidence type="ECO:0000256" key="12">
    <source>
        <dbReference type="ARBA" id="ARBA00023242"/>
    </source>
</evidence>
<dbReference type="InterPro" id="IPR011335">
    <property type="entry name" value="Restrct_endonuc-II-like"/>
</dbReference>
<dbReference type="GO" id="GO:0048257">
    <property type="term" value="F:3'-flap endonuclease activity"/>
    <property type="evidence" value="ECO:0007669"/>
    <property type="project" value="TreeGrafter"/>
</dbReference>
<sequence length="628" mass="69820">MGRKELIEAATPLCDVSFTHTAEGSHYTAWSSMSTLVKKELVRKESNPGRYYLTSEGEALGAKISQLEDGCVIGSPRKSPQATQTSEEVIVLSSRSCSPVIPNEDFTSQALQSFKGVCESVNTEYSGKVSKNPDTESTVSVKRKGPDIDSKRARKISKSLTSPVKNTLMEDDHLSSPEHFVFSYITSLEVETPMRDRAVVSVEEDGFLGYLVKCRYSALSASGLVYRLDDYRTAPPGYVYAYLSNECAPTMCPGLRSPTRPKSAANVCQPSVPVAKAPFGTHFSGNTGTAFSKEMNQAPTGPTKNLYLPLSEKQNTLDSCMTKTKTTQVSRDPLYSLCPGQFDIVLCVDNCEITGGFTGGKSSTREIIITELDKHGIKYDVRKLHVGDFLWVCQERVPLSGERRELVLPYIVERKRMDDLASSIRDGRFREQKFRLKQSGLSKPIYLVEEYGSKHMSLPETTCLQAVVNTHIVDEFTVKVTKDQRESAAYLTIMTRCLQSMYQGKLLKAMSREHFKEGLENPTTQEIVTSLMTFSEFNSSSVKNRQLEVREMFAKHLLQIHGVSVDKARAVVDKFGTPRQLMEAYRNVTSSEVGENMLANLKCGKAGRNLGTVLSATIYKMYSNKTLN</sequence>
<evidence type="ECO:0000256" key="4">
    <source>
        <dbReference type="ARBA" id="ARBA00022722"/>
    </source>
</evidence>
<evidence type="ECO:0000313" key="16">
    <source>
        <dbReference type="Proteomes" id="UP000283509"/>
    </source>
</evidence>
<dbReference type="InterPro" id="IPR047416">
    <property type="entry name" value="XPF_nuclease_Mus81"/>
</dbReference>
<evidence type="ECO:0000256" key="5">
    <source>
        <dbReference type="ARBA" id="ARBA00022723"/>
    </source>
</evidence>
<dbReference type="SUPFAM" id="SSF52980">
    <property type="entry name" value="Restriction endonuclease-like"/>
    <property type="match status" value="1"/>
</dbReference>
<keyword evidence="9 13" id="KW-0460">Magnesium</keyword>
<protein>
    <recommendedName>
        <fullName evidence="13">Crossover junction endonuclease MUS81</fullName>
        <ecNumber evidence="13">3.1.22.-</ecNumber>
    </recommendedName>
</protein>
<reference evidence="15 16" key="2">
    <citation type="submission" date="2019-01" db="EMBL/GenBank/DDBJ databases">
        <title>The decoding of complex shrimp genome reveals the adaptation for benthos swimmer, frequently molting mechanism and breeding impact on genome.</title>
        <authorList>
            <person name="Sun Y."/>
            <person name="Gao Y."/>
            <person name="Yu Y."/>
        </authorList>
    </citation>
    <scope>NUCLEOTIDE SEQUENCE [LARGE SCALE GENOMIC DNA]</scope>
    <source>
        <tissue evidence="15">Muscle</tissue>
    </source>
</reference>
<keyword evidence="6 13" id="KW-0255">Endonuclease</keyword>
<dbReference type="EMBL" id="QCYY01002039">
    <property type="protein sequence ID" value="ROT73309.1"/>
    <property type="molecule type" value="Genomic_DNA"/>
</dbReference>
<evidence type="ECO:0000256" key="1">
    <source>
        <dbReference type="ARBA" id="ARBA00001946"/>
    </source>
</evidence>
<gene>
    <name evidence="15" type="ORF">C7M84_008255</name>
</gene>
<evidence type="ECO:0000256" key="10">
    <source>
        <dbReference type="ARBA" id="ARBA00023172"/>
    </source>
</evidence>
<dbReference type="InterPro" id="IPR033309">
    <property type="entry name" value="Mus81"/>
</dbReference>
<comment type="caution">
    <text evidence="15">The sequence shown here is derived from an EMBL/GenBank/DDBJ whole genome shotgun (WGS) entry which is preliminary data.</text>
</comment>
<evidence type="ECO:0000256" key="2">
    <source>
        <dbReference type="ARBA" id="ARBA00004123"/>
    </source>
</evidence>
<dbReference type="PANTHER" id="PTHR13451:SF0">
    <property type="entry name" value="CROSSOVER JUNCTION ENDONUCLEASE MUS81"/>
    <property type="match status" value="1"/>
</dbReference>
<evidence type="ECO:0000256" key="13">
    <source>
        <dbReference type="RuleBase" id="RU369042"/>
    </source>
</evidence>
<dbReference type="GO" id="GO:0000712">
    <property type="term" value="P:resolution of meiotic recombination intermediates"/>
    <property type="evidence" value="ECO:0007669"/>
    <property type="project" value="TreeGrafter"/>
</dbReference>
<dbReference type="GO" id="GO:0005634">
    <property type="term" value="C:nucleus"/>
    <property type="evidence" value="ECO:0007669"/>
    <property type="project" value="UniProtKB-SubCell"/>
</dbReference>
<dbReference type="GO" id="GO:0046872">
    <property type="term" value="F:metal ion binding"/>
    <property type="evidence" value="ECO:0007669"/>
    <property type="project" value="UniProtKB-UniRule"/>
</dbReference>
<keyword evidence="12 13" id="KW-0539">Nucleus</keyword>
<evidence type="ECO:0000256" key="3">
    <source>
        <dbReference type="ARBA" id="ARBA00010015"/>
    </source>
</evidence>
<dbReference type="AlphaFoldDB" id="A0A3R7MDA6"/>
<comment type="function">
    <text evidence="13">Interacts with EME1 to form a DNA structure-specific endonuclease with substrate preference for branched DNA structures with a 5'-end at the branch nick. Typical substrates include 3'-flap structures, D-loops, replication forks and nicked Holliday junctions. May be required in mitosis for the processing of stalled or collapsed replication fork intermediates. May be required in meiosis for the repair of meiosis-specific double strand breaks subsequent to single-end invasion (SEI).</text>
</comment>
<keyword evidence="4 13" id="KW-0540">Nuclease</keyword>
<keyword evidence="10 13" id="KW-0233">DNA recombination</keyword>
<evidence type="ECO:0000256" key="11">
    <source>
        <dbReference type="ARBA" id="ARBA00023204"/>
    </source>
</evidence>
<dbReference type="Gene3D" id="1.10.10.10">
    <property type="entry name" value="Winged helix-like DNA-binding domain superfamily/Winged helix DNA-binding domain"/>
    <property type="match status" value="1"/>
</dbReference>
<dbReference type="SMART" id="SM00891">
    <property type="entry name" value="ERCC4"/>
    <property type="match status" value="1"/>
</dbReference>
<dbReference type="STRING" id="6689.A0A3R7MDA6"/>
<dbReference type="GO" id="GO:0006308">
    <property type="term" value="P:DNA catabolic process"/>
    <property type="evidence" value="ECO:0007669"/>
    <property type="project" value="UniProtKB-UniRule"/>
</dbReference>
<evidence type="ECO:0000256" key="8">
    <source>
        <dbReference type="ARBA" id="ARBA00022801"/>
    </source>
</evidence>
<dbReference type="Pfam" id="PF02732">
    <property type="entry name" value="ERCC4"/>
    <property type="match status" value="1"/>
</dbReference>
<dbReference type="OrthoDB" id="5963188at2759"/>